<sequence length="131" mass="15120">MNLAEIQINNTIKEYEVPNLRESVGWERRDSDYPLLFERILFWGSLRDEDESLIAFGYITGPGIEHGYLEDVIVHPNNQARGIGKRLVKALLQEAEIRGISIITVTFQEKHRSFYEDCGFTSCSGGVWRRE</sequence>
<reference evidence="4 5" key="1">
    <citation type="submission" date="2020-04" db="EMBL/GenBank/DDBJ databases">
        <title>Genome sequencing of novel species.</title>
        <authorList>
            <person name="Heo J."/>
            <person name="Kim S.-J."/>
            <person name="Kim J.-S."/>
            <person name="Hong S.-B."/>
            <person name="Kwon S.-W."/>
        </authorList>
    </citation>
    <scope>NUCLEOTIDE SEQUENCE [LARGE SCALE GENOMIC DNA]</scope>
    <source>
        <strain evidence="4 5">MFER-1</strain>
    </source>
</reference>
<dbReference type="CDD" id="cd04301">
    <property type="entry name" value="NAT_SF"/>
    <property type="match status" value="1"/>
</dbReference>
<gene>
    <name evidence="4" type="ORF">HH215_06035</name>
</gene>
<dbReference type="InterPro" id="IPR000182">
    <property type="entry name" value="GNAT_dom"/>
</dbReference>
<dbReference type="AlphaFoldDB" id="A0A7Z2VGJ5"/>
<dbReference type="Proteomes" id="UP000502248">
    <property type="component" value="Chromosome"/>
</dbReference>
<evidence type="ECO:0000313" key="4">
    <source>
        <dbReference type="EMBL" id="QJD82783.1"/>
    </source>
</evidence>
<name>A0A7Z2VGJ5_9BACL</name>
<dbReference type="KEGG" id="cheb:HH215_06035"/>
<evidence type="ECO:0000313" key="5">
    <source>
        <dbReference type="Proteomes" id="UP000502248"/>
    </source>
</evidence>
<dbReference type="Pfam" id="PF00583">
    <property type="entry name" value="Acetyltransf_1"/>
    <property type="match status" value="1"/>
</dbReference>
<keyword evidence="1 4" id="KW-0808">Transferase</keyword>
<dbReference type="Gene3D" id="3.40.630.30">
    <property type="match status" value="1"/>
</dbReference>
<evidence type="ECO:0000256" key="2">
    <source>
        <dbReference type="ARBA" id="ARBA00023315"/>
    </source>
</evidence>
<protein>
    <submittedName>
        <fullName evidence="4">GNAT family N-acetyltransferase</fullName>
    </submittedName>
</protein>
<dbReference type="RefSeq" id="WP_169279079.1">
    <property type="nucleotide sequence ID" value="NZ_CP051680.1"/>
</dbReference>
<organism evidence="4 5">
    <name type="scientific">Cohnella herbarum</name>
    <dbReference type="NCBI Taxonomy" id="2728023"/>
    <lineage>
        <taxon>Bacteria</taxon>
        <taxon>Bacillati</taxon>
        <taxon>Bacillota</taxon>
        <taxon>Bacilli</taxon>
        <taxon>Bacillales</taxon>
        <taxon>Paenibacillaceae</taxon>
        <taxon>Cohnella</taxon>
    </lineage>
</organism>
<accession>A0A7Z2VGJ5</accession>
<dbReference type="EMBL" id="CP051680">
    <property type="protein sequence ID" value="QJD82783.1"/>
    <property type="molecule type" value="Genomic_DNA"/>
</dbReference>
<dbReference type="PANTHER" id="PTHR43626">
    <property type="entry name" value="ACYL-COA N-ACYLTRANSFERASE"/>
    <property type="match status" value="1"/>
</dbReference>
<keyword evidence="2" id="KW-0012">Acyltransferase</keyword>
<dbReference type="InterPro" id="IPR045039">
    <property type="entry name" value="NSI-like"/>
</dbReference>
<proteinExistence type="predicted"/>
<dbReference type="GO" id="GO:0008080">
    <property type="term" value="F:N-acetyltransferase activity"/>
    <property type="evidence" value="ECO:0007669"/>
    <property type="project" value="InterPro"/>
</dbReference>
<dbReference type="SUPFAM" id="SSF55729">
    <property type="entry name" value="Acyl-CoA N-acyltransferases (Nat)"/>
    <property type="match status" value="1"/>
</dbReference>
<keyword evidence="5" id="KW-1185">Reference proteome</keyword>
<evidence type="ECO:0000256" key="1">
    <source>
        <dbReference type="ARBA" id="ARBA00022679"/>
    </source>
</evidence>
<dbReference type="PANTHER" id="PTHR43626:SF4">
    <property type="entry name" value="GCN5-RELATED N-ACETYLTRANSFERASE 2, CHLOROPLASTIC"/>
    <property type="match status" value="1"/>
</dbReference>
<dbReference type="InterPro" id="IPR016181">
    <property type="entry name" value="Acyl_CoA_acyltransferase"/>
</dbReference>
<evidence type="ECO:0000259" key="3">
    <source>
        <dbReference type="PROSITE" id="PS51186"/>
    </source>
</evidence>
<dbReference type="PROSITE" id="PS51186">
    <property type="entry name" value="GNAT"/>
    <property type="match status" value="1"/>
</dbReference>
<feature type="domain" description="N-acetyltransferase" evidence="3">
    <location>
        <begin position="10"/>
        <end position="131"/>
    </location>
</feature>
<dbReference type="GO" id="GO:0005737">
    <property type="term" value="C:cytoplasm"/>
    <property type="evidence" value="ECO:0007669"/>
    <property type="project" value="TreeGrafter"/>
</dbReference>